<feature type="domain" description="L,D-TPase catalytic" evidence="8">
    <location>
        <begin position="187"/>
        <end position="309"/>
    </location>
</feature>
<dbReference type="Gene3D" id="2.40.440.10">
    <property type="entry name" value="L,D-transpeptidase catalytic domain-like"/>
    <property type="match status" value="1"/>
</dbReference>
<dbReference type="SUPFAM" id="SSF141523">
    <property type="entry name" value="L,D-transpeptidase catalytic domain-like"/>
    <property type="match status" value="1"/>
</dbReference>
<keyword evidence="4 7" id="KW-0573">Peptidoglycan synthesis</keyword>
<evidence type="ECO:0000256" key="3">
    <source>
        <dbReference type="ARBA" id="ARBA00022960"/>
    </source>
</evidence>
<reference evidence="9" key="1">
    <citation type="submission" date="2021-01" db="EMBL/GenBank/DDBJ databases">
        <title>Whole genome shotgun sequence of Actinoplanes capillaceus NBRC 16408.</title>
        <authorList>
            <person name="Komaki H."/>
            <person name="Tamura T."/>
        </authorList>
    </citation>
    <scope>NUCLEOTIDE SEQUENCE [LARGE SCALE GENOMIC DNA]</scope>
    <source>
        <strain evidence="9">NBRC 16408</strain>
    </source>
</reference>
<sequence length="338" mass="36798">MHAGTEIVFTAAANAAPVVTLTDAAGQVVPGAMHPDGKSWLPGQALRYGERYTVVVTGSDPGGVALSATSHFTTMQRPEKVVSFVSFLPDDAVVGVGMPLIFRLSAPIAKAERAAVQRRLLVRTEPAQEGVWTWYSDTEMHWRPREFWQAGTKIDVDVRVGGLSLGDGRYGKRDSTLRCSIGPSLVMTIDDDASPKVMKVVKDRVVVRTIPVSLGRPGMPSSSGTTVVIEKFAKTVFDTMDAPNPANRYRIDIEHAQRTTWGGEFIHAAPWSVADQGKRNVSHGCVNVSAKNAKWLFENTLIGTPLSIKGTGRRLEPGNGWTDWDQPWDEYIKGSAVE</sequence>
<dbReference type="EMBL" id="BOMF01000136">
    <property type="protein sequence ID" value="GID49897.1"/>
    <property type="molecule type" value="Genomic_DNA"/>
</dbReference>
<dbReference type="InterPro" id="IPR041280">
    <property type="entry name" value="Big_10"/>
</dbReference>
<keyword evidence="5" id="KW-0012">Acyltransferase</keyword>
<evidence type="ECO:0000256" key="6">
    <source>
        <dbReference type="ARBA" id="ARBA00023316"/>
    </source>
</evidence>
<dbReference type="PANTHER" id="PTHR30582:SF2">
    <property type="entry name" value="L,D-TRANSPEPTIDASE YCIB-RELATED"/>
    <property type="match status" value="1"/>
</dbReference>
<comment type="pathway">
    <text evidence="1 7">Cell wall biogenesis; peptidoglycan biosynthesis.</text>
</comment>
<dbReference type="Pfam" id="PF17964">
    <property type="entry name" value="Big_10"/>
    <property type="match status" value="1"/>
</dbReference>
<evidence type="ECO:0000256" key="4">
    <source>
        <dbReference type="ARBA" id="ARBA00022984"/>
    </source>
</evidence>
<dbReference type="PANTHER" id="PTHR30582">
    <property type="entry name" value="L,D-TRANSPEPTIDASE"/>
    <property type="match status" value="1"/>
</dbReference>
<dbReference type="Gene3D" id="2.60.40.3780">
    <property type="match status" value="1"/>
</dbReference>
<dbReference type="CDD" id="cd16913">
    <property type="entry name" value="YkuD_like"/>
    <property type="match status" value="1"/>
</dbReference>
<proteinExistence type="predicted"/>
<keyword evidence="2" id="KW-0808">Transferase</keyword>
<evidence type="ECO:0000313" key="9">
    <source>
        <dbReference type="EMBL" id="GID49897.1"/>
    </source>
</evidence>
<dbReference type="Gene3D" id="2.60.40.3710">
    <property type="match status" value="1"/>
</dbReference>
<keyword evidence="3 7" id="KW-0133">Cell shape</keyword>
<evidence type="ECO:0000256" key="2">
    <source>
        <dbReference type="ARBA" id="ARBA00022679"/>
    </source>
</evidence>
<dbReference type="InterPro" id="IPR050979">
    <property type="entry name" value="LD-transpeptidase"/>
</dbReference>
<organism evidence="9">
    <name type="scientific">Actinoplanes campanulatus</name>
    <dbReference type="NCBI Taxonomy" id="113559"/>
    <lineage>
        <taxon>Bacteria</taxon>
        <taxon>Bacillati</taxon>
        <taxon>Actinomycetota</taxon>
        <taxon>Actinomycetes</taxon>
        <taxon>Micromonosporales</taxon>
        <taxon>Micromonosporaceae</taxon>
        <taxon>Actinoplanes</taxon>
    </lineage>
</organism>
<protein>
    <recommendedName>
        <fullName evidence="8">L,D-TPase catalytic domain-containing protein</fullName>
    </recommendedName>
</protein>
<name>A0ABQ3WUE0_9ACTN</name>
<evidence type="ECO:0000256" key="7">
    <source>
        <dbReference type="PROSITE-ProRule" id="PRU01373"/>
    </source>
</evidence>
<dbReference type="PROSITE" id="PS52029">
    <property type="entry name" value="LD_TPASE"/>
    <property type="match status" value="1"/>
</dbReference>
<accession>A0ABQ3WUE0</accession>
<dbReference type="CDD" id="cd13432">
    <property type="entry name" value="LDT_IgD_like_2"/>
    <property type="match status" value="1"/>
</dbReference>
<dbReference type="InterPro" id="IPR005490">
    <property type="entry name" value="LD_TPept_cat_dom"/>
</dbReference>
<dbReference type="Pfam" id="PF03734">
    <property type="entry name" value="YkuD"/>
    <property type="match status" value="1"/>
</dbReference>
<keyword evidence="6 7" id="KW-0961">Cell wall biogenesis/degradation</keyword>
<dbReference type="InterPro" id="IPR038063">
    <property type="entry name" value="Transpep_catalytic_dom"/>
</dbReference>
<gene>
    <name evidence="9" type="ORF">Aca07nite_71720</name>
</gene>
<comment type="caution">
    <text evidence="9">The sequence shown here is derived from an EMBL/GenBank/DDBJ whole genome shotgun (WGS) entry which is preliminary data.</text>
</comment>
<feature type="active site" description="Proton donor/acceptor" evidence="7">
    <location>
        <position position="267"/>
    </location>
</feature>
<evidence type="ECO:0000256" key="1">
    <source>
        <dbReference type="ARBA" id="ARBA00004752"/>
    </source>
</evidence>
<evidence type="ECO:0000256" key="5">
    <source>
        <dbReference type="ARBA" id="ARBA00023315"/>
    </source>
</evidence>
<feature type="active site" description="Nucleophile" evidence="7">
    <location>
        <position position="285"/>
    </location>
</feature>
<evidence type="ECO:0000259" key="8">
    <source>
        <dbReference type="PROSITE" id="PS52029"/>
    </source>
</evidence>